<proteinExistence type="predicted"/>
<dbReference type="Pfam" id="PF07681">
    <property type="entry name" value="DoxX"/>
    <property type="match status" value="1"/>
</dbReference>
<name>A0A2W5DCW9_9BURK</name>
<dbReference type="EMBL" id="QFOD01000024">
    <property type="protein sequence ID" value="PZP28213.1"/>
    <property type="molecule type" value="Genomic_DNA"/>
</dbReference>
<evidence type="ECO:0000256" key="2">
    <source>
        <dbReference type="ARBA" id="ARBA00022692"/>
    </source>
</evidence>
<dbReference type="GO" id="GO:0016020">
    <property type="term" value="C:membrane"/>
    <property type="evidence" value="ECO:0007669"/>
    <property type="project" value="UniProtKB-SubCell"/>
</dbReference>
<sequence length="135" mass="14544">MSRVETATITAEPLWWRVLLLLLSSAYLQGGLVKLSDFAGAQAEMTHFGLQPAAPFAAAVIVLELVAPLLIVFGPLRWRRLAALALAGFTLAASLMANAFWAAAPELRMPLMNAFFEHLGLVAGFVIVAMLGRPR</sequence>
<evidence type="ECO:0000256" key="3">
    <source>
        <dbReference type="ARBA" id="ARBA00022989"/>
    </source>
</evidence>
<organism evidence="6 7">
    <name type="scientific">Roseateles depolymerans</name>
    <dbReference type="NCBI Taxonomy" id="76731"/>
    <lineage>
        <taxon>Bacteria</taxon>
        <taxon>Pseudomonadati</taxon>
        <taxon>Pseudomonadota</taxon>
        <taxon>Betaproteobacteria</taxon>
        <taxon>Burkholderiales</taxon>
        <taxon>Sphaerotilaceae</taxon>
        <taxon>Roseateles</taxon>
    </lineage>
</organism>
<evidence type="ECO:0000313" key="6">
    <source>
        <dbReference type="EMBL" id="PZP28213.1"/>
    </source>
</evidence>
<evidence type="ECO:0000256" key="5">
    <source>
        <dbReference type="SAM" id="Phobius"/>
    </source>
</evidence>
<protein>
    <recommendedName>
        <fullName evidence="8">DoxX family protein</fullName>
    </recommendedName>
</protein>
<keyword evidence="4 5" id="KW-0472">Membrane</keyword>
<keyword evidence="2 5" id="KW-0812">Transmembrane</keyword>
<feature type="transmembrane region" description="Helical" evidence="5">
    <location>
        <begin position="81"/>
        <end position="103"/>
    </location>
</feature>
<dbReference type="InterPro" id="IPR032808">
    <property type="entry name" value="DoxX"/>
</dbReference>
<evidence type="ECO:0008006" key="8">
    <source>
        <dbReference type="Google" id="ProtNLM"/>
    </source>
</evidence>
<reference evidence="6 7" key="1">
    <citation type="submission" date="2017-08" db="EMBL/GenBank/DDBJ databases">
        <title>Infants hospitalized years apart are colonized by the same room-sourced microbial strains.</title>
        <authorList>
            <person name="Brooks B."/>
            <person name="Olm M.R."/>
            <person name="Firek B.A."/>
            <person name="Baker R."/>
            <person name="Thomas B.C."/>
            <person name="Morowitz M.J."/>
            <person name="Banfield J.F."/>
        </authorList>
    </citation>
    <scope>NUCLEOTIDE SEQUENCE [LARGE SCALE GENOMIC DNA]</scope>
    <source>
        <strain evidence="6">S2_012_000_R2_81</strain>
    </source>
</reference>
<keyword evidence="3 5" id="KW-1133">Transmembrane helix</keyword>
<comment type="caution">
    <text evidence="6">The sequence shown here is derived from an EMBL/GenBank/DDBJ whole genome shotgun (WGS) entry which is preliminary data.</text>
</comment>
<dbReference type="AlphaFoldDB" id="A0A2W5DCW9"/>
<accession>A0A2W5DCW9</accession>
<comment type="subcellular location">
    <subcellularLocation>
        <location evidence="1">Membrane</location>
        <topology evidence="1">Multi-pass membrane protein</topology>
    </subcellularLocation>
</comment>
<feature type="transmembrane region" description="Helical" evidence="5">
    <location>
        <begin position="53"/>
        <end position="74"/>
    </location>
</feature>
<dbReference type="Proteomes" id="UP000249633">
    <property type="component" value="Unassembled WGS sequence"/>
</dbReference>
<evidence type="ECO:0000313" key="7">
    <source>
        <dbReference type="Proteomes" id="UP000249633"/>
    </source>
</evidence>
<feature type="transmembrane region" description="Helical" evidence="5">
    <location>
        <begin position="14"/>
        <end position="33"/>
    </location>
</feature>
<evidence type="ECO:0000256" key="1">
    <source>
        <dbReference type="ARBA" id="ARBA00004141"/>
    </source>
</evidence>
<gene>
    <name evidence="6" type="ORF">DI603_19900</name>
</gene>
<feature type="transmembrane region" description="Helical" evidence="5">
    <location>
        <begin position="115"/>
        <end position="132"/>
    </location>
</feature>
<evidence type="ECO:0000256" key="4">
    <source>
        <dbReference type="ARBA" id="ARBA00023136"/>
    </source>
</evidence>